<accession>A0A0E9VWC9</accession>
<protein>
    <submittedName>
        <fullName evidence="1">Uncharacterized protein</fullName>
    </submittedName>
</protein>
<reference evidence="1" key="2">
    <citation type="journal article" date="2015" name="Fish Shellfish Immunol.">
        <title>Early steps in the European eel (Anguilla anguilla)-Vibrio vulnificus interaction in the gills: Role of the RtxA13 toxin.</title>
        <authorList>
            <person name="Callol A."/>
            <person name="Pajuelo D."/>
            <person name="Ebbesson L."/>
            <person name="Teles M."/>
            <person name="MacKenzie S."/>
            <person name="Amaro C."/>
        </authorList>
    </citation>
    <scope>NUCLEOTIDE SEQUENCE</scope>
</reference>
<dbReference type="EMBL" id="GBXM01026138">
    <property type="protein sequence ID" value="JAH82439.1"/>
    <property type="molecule type" value="Transcribed_RNA"/>
</dbReference>
<organism evidence="1">
    <name type="scientific">Anguilla anguilla</name>
    <name type="common">European freshwater eel</name>
    <name type="synonym">Muraena anguilla</name>
    <dbReference type="NCBI Taxonomy" id="7936"/>
    <lineage>
        <taxon>Eukaryota</taxon>
        <taxon>Metazoa</taxon>
        <taxon>Chordata</taxon>
        <taxon>Craniata</taxon>
        <taxon>Vertebrata</taxon>
        <taxon>Euteleostomi</taxon>
        <taxon>Actinopterygii</taxon>
        <taxon>Neopterygii</taxon>
        <taxon>Teleostei</taxon>
        <taxon>Anguilliformes</taxon>
        <taxon>Anguillidae</taxon>
        <taxon>Anguilla</taxon>
    </lineage>
</organism>
<name>A0A0E9VWC9_ANGAN</name>
<reference evidence="1" key="1">
    <citation type="submission" date="2014-11" db="EMBL/GenBank/DDBJ databases">
        <authorList>
            <person name="Amaro Gonzalez C."/>
        </authorList>
    </citation>
    <scope>NUCLEOTIDE SEQUENCE</scope>
</reference>
<dbReference type="AlphaFoldDB" id="A0A0E9VWC9"/>
<sequence>MELTHNLGSRQSCVKQYTQSNARTLLRMDSTLNYPLA</sequence>
<proteinExistence type="predicted"/>
<evidence type="ECO:0000313" key="1">
    <source>
        <dbReference type="EMBL" id="JAH82439.1"/>
    </source>
</evidence>